<evidence type="ECO:0008006" key="8">
    <source>
        <dbReference type="Google" id="ProtNLM"/>
    </source>
</evidence>
<keyword evidence="1" id="KW-0479">Metal-binding</keyword>
<keyword evidence="5" id="KW-0804">Transcription</keyword>
<dbReference type="InterPro" id="IPR049914">
    <property type="entry name" value="PHD1-3/5-6"/>
</dbReference>
<accession>A0A8X7TQ50</accession>
<evidence type="ECO:0000256" key="4">
    <source>
        <dbReference type="ARBA" id="ARBA00023015"/>
    </source>
</evidence>
<evidence type="ECO:0000256" key="3">
    <source>
        <dbReference type="ARBA" id="ARBA00022833"/>
    </source>
</evidence>
<dbReference type="AlphaFoldDB" id="A0A8X7TQ50"/>
<reference evidence="6 7" key="1">
    <citation type="submission" date="2020-02" db="EMBL/GenBank/DDBJ databases">
        <authorList>
            <person name="Ma Q."/>
            <person name="Huang Y."/>
            <person name="Song X."/>
            <person name="Pei D."/>
        </authorList>
    </citation>
    <scope>NUCLEOTIDE SEQUENCE [LARGE SCALE GENOMIC DNA]</scope>
    <source>
        <strain evidence="6">Sxm20200214</strain>
        <tissue evidence="6">Leaf</tissue>
    </source>
</reference>
<dbReference type="EMBL" id="JAAMPC010000017">
    <property type="protein sequence ID" value="KAG2249436.1"/>
    <property type="molecule type" value="Genomic_DNA"/>
</dbReference>
<comment type="caution">
    <text evidence="6">The sequence shown here is derived from an EMBL/GenBank/DDBJ whole genome shotgun (WGS) entry which is preliminary data.</text>
</comment>
<protein>
    <recommendedName>
        <fullName evidence="8">PHD-type domain-containing protein</fullName>
    </recommendedName>
</protein>
<dbReference type="PANTHER" id="PTHR33304">
    <property type="match status" value="1"/>
</dbReference>
<gene>
    <name evidence="6" type="ORF">Bca52824_089064</name>
</gene>
<evidence type="ECO:0000256" key="2">
    <source>
        <dbReference type="ARBA" id="ARBA00022771"/>
    </source>
</evidence>
<dbReference type="SUPFAM" id="SSF57903">
    <property type="entry name" value="FYVE/PHD zinc finger"/>
    <property type="match status" value="1"/>
</dbReference>
<dbReference type="GO" id="GO:0140566">
    <property type="term" value="F:histone reader activity"/>
    <property type="evidence" value="ECO:0007669"/>
    <property type="project" value="InterPro"/>
</dbReference>
<keyword evidence="7" id="KW-1185">Reference proteome</keyword>
<keyword evidence="2" id="KW-0863">Zinc-finger</keyword>
<dbReference type="PANTHER" id="PTHR33304:SF9">
    <property type="entry name" value="RING_FYVE_PHD ZINC FINGER SUPERFAMILY PROTEIN"/>
    <property type="match status" value="1"/>
</dbReference>
<dbReference type="Gene3D" id="3.30.40.10">
    <property type="entry name" value="Zinc/RING finger domain, C3HC4 (zinc finger)"/>
    <property type="match status" value="1"/>
</dbReference>
<keyword evidence="4" id="KW-0805">Transcription regulation</keyword>
<evidence type="ECO:0000256" key="1">
    <source>
        <dbReference type="ARBA" id="ARBA00022723"/>
    </source>
</evidence>
<name>A0A8X7TQ50_BRACI</name>
<evidence type="ECO:0000256" key="5">
    <source>
        <dbReference type="ARBA" id="ARBA00023163"/>
    </source>
</evidence>
<sequence>MVSNTHEDGQIVVSEKITLTSPPRNTYGSNNAESSYSNISAFSKNEEQLKSSVQHDNDNIINKGVVAENLPSVNENDLYVEAIAVDNENDQLSHIEKEMIVCDTCGDLGYEDLLVICSKCKVGAEHTYCMVVKVDVPPEEWICYDCTEDRDGVPEGEETSSMERRVESSIDFFKVITTIIQRVAVSSNQDHVLPLDAIATGDAPCLKRACLPCGGGEHQTMENINMGEMLTTGRASLKFTLACREVEENVVKSKVGETSS</sequence>
<dbReference type="InterPro" id="IPR011011">
    <property type="entry name" value="Znf_FYVE_PHD"/>
</dbReference>
<organism evidence="6 7">
    <name type="scientific">Brassica carinata</name>
    <name type="common">Ethiopian mustard</name>
    <name type="synonym">Abyssinian cabbage</name>
    <dbReference type="NCBI Taxonomy" id="52824"/>
    <lineage>
        <taxon>Eukaryota</taxon>
        <taxon>Viridiplantae</taxon>
        <taxon>Streptophyta</taxon>
        <taxon>Embryophyta</taxon>
        <taxon>Tracheophyta</taxon>
        <taxon>Spermatophyta</taxon>
        <taxon>Magnoliopsida</taxon>
        <taxon>eudicotyledons</taxon>
        <taxon>Gunneridae</taxon>
        <taxon>Pentapetalae</taxon>
        <taxon>rosids</taxon>
        <taxon>malvids</taxon>
        <taxon>Brassicales</taxon>
        <taxon>Brassicaceae</taxon>
        <taxon>Brassiceae</taxon>
        <taxon>Brassica</taxon>
    </lineage>
</organism>
<evidence type="ECO:0000313" key="7">
    <source>
        <dbReference type="Proteomes" id="UP000886595"/>
    </source>
</evidence>
<dbReference type="InterPro" id="IPR013083">
    <property type="entry name" value="Znf_RING/FYVE/PHD"/>
</dbReference>
<proteinExistence type="predicted"/>
<dbReference type="GO" id="GO:0034244">
    <property type="term" value="P:negative regulation of transcription elongation by RNA polymerase II"/>
    <property type="evidence" value="ECO:0007669"/>
    <property type="project" value="InterPro"/>
</dbReference>
<dbReference type="Proteomes" id="UP000886595">
    <property type="component" value="Unassembled WGS sequence"/>
</dbReference>
<keyword evidence="3" id="KW-0862">Zinc</keyword>
<evidence type="ECO:0000313" key="6">
    <source>
        <dbReference type="EMBL" id="KAG2249436.1"/>
    </source>
</evidence>
<dbReference type="OrthoDB" id="787137at2759"/>
<dbReference type="GO" id="GO:0008270">
    <property type="term" value="F:zinc ion binding"/>
    <property type="evidence" value="ECO:0007669"/>
    <property type="project" value="UniProtKB-KW"/>
</dbReference>